<feature type="domain" description="PilZ" evidence="4">
    <location>
        <begin position="118"/>
        <end position="220"/>
    </location>
</feature>
<keyword evidence="7" id="KW-1185">Reference proteome</keyword>
<dbReference type="Gene3D" id="2.30.110.10">
    <property type="entry name" value="Electron Transport, Fmn-binding Protein, Chain A"/>
    <property type="match status" value="1"/>
</dbReference>
<dbReference type="Pfam" id="PF12945">
    <property type="entry name" value="PilZNR"/>
    <property type="match status" value="1"/>
</dbReference>
<protein>
    <submittedName>
        <fullName evidence="6">Flagellar brake protein</fullName>
    </submittedName>
</protein>
<gene>
    <name evidence="6" type="ORF">ASV53_17335</name>
</gene>
<reference evidence="6 7" key="1">
    <citation type="journal article" date="2016" name="Antonie Van Leeuwenhoek">
        <title>Photobacterium sanguinicancri sp. nov. isolated from marine animals.</title>
        <authorList>
            <person name="Gomez-Gil B."/>
            <person name="Roque A."/>
            <person name="Rotllant G."/>
            <person name="Romalde J.L."/>
            <person name="Doce A."/>
            <person name="Eggermont M."/>
            <person name="Defoirdt T."/>
        </authorList>
    </citation>
    <scope>NUCLEOTIDE SEQUENCE [LARGE SCALE GENOMIC DNA]</scope>
    <source>
        <strain evidence="6 7">CAIM 1827</strain>
    </source>
</reference>
<keyword evidence="3" id="KW-0975">Bacterial flagellum</keyword>
<accession>A0ABX4FUU6</accession>
<evidence type="ECO:0000313" key="7">
    <source>
        <dbReference type="Proteomes" id="UP000215999"/>
    </source>
</evidence>
<keyword evidence="6" id="KW-0282">Flagellum</keyword>
<dbReference type="Pfam" id="PF07238">
    <property type="entry name" value="PilZ"/>
    <property type="match status" value="1"/>
</dbReference>
<evidence type="ECO:0000259" key="5">
    <source>
        <dbReference type="Pfam" id="PF12945"/>
    </source>
</evidence>
<organism evidence="6 7">
    <name type="scientific">Photobacterium sanguinicancri</name>
    <dbReference type="NCBI Taxonomy" id="875932"/>
    <lineage>
        <taxon>Bacteria</taxon>
        <taxon>Pseudomonadati</taxon>
        <taxon>Pseudomonadota</taxon>
        <taxon>Gammaproteobacteria</taxon>
        <taxon>Vibrionales</taxon>
        <taxon>Vibrionaceae</taxon>
        <taxon>Photobacterium</taxon>
    </lineage>
</organism>
<keyword evidence="6" id="KW-0969">Cilium</keyword>
<evidence type="ECO:0000256" key="2">
    <source>
        <dbReference type="ARBA" id="ARBA00022741"/>
    </source>
</evidence>
<dbReference type="EMBL" id="NOIF01000135">
    <property type="protein sequence ID" value="OZS42658.1"/>
    <property type="molecule type" value="Genomic_DNA"/>
</dbReference>
<evidence type="ECO:0000313" key="6">
    <source>
        <dbReference type="EMBL" id="OZS42658.1"/>
    </source>
</evidence>
<dbReference type="SUPFAM" id="SSF141371">
    <property type="entry name" value="PilZ domain-like"/>
    <property type="match status" value="2"/>
</dbReference>
<comment type="caution">
    <text evidence="6">The sequence shown here is derived from an EMBL/GenBank/DDBJ whole genome shotgun (WGS) entry which is preliminary data.</text>
</comment>
<evidence type="ECO:0000256" key="3">
    <source>
        <dbReference type="ARBA" id="ARBA00023143"/>
    </source>
</evidence>
<keyword evidence="1" id="KW-0973">c-di-GMP</keyword>
<dbReference type="RefSeq" id="WP_094958014.1">
    <property type="nucleotide sequence ID" value="NZ_JAKJUC010000012.1"/>
</dbReference>
<evidence type="ECO:0000256" key="1">
    <source>
        <dbReference type="ARBA" id="ARBA00022636"/>
    </source>
</evidence>
<keyword evidence="2" id="KW-0547">Nucleotide-binding</keyword>
<sequence length="229" mass="25656">MSNKDREKLIPGAQGALLIKNSSIVTISIKTPLGRIFRCETVFIGTDSHDYLLLEMPSIPKKDIDMYLLEGFNISIKAISDRGEGAIIRFASRIEHLIFKPIGLLAISLPHSMLSTPLRSEPRFEVTLQGKVILPERQLLVELKNLSHKGCCFQHSIHGPEINLDQKVDIFITNPRLKTYFQLSGSIKSINRVGVFCQYGVMFDPQGCSDTKLLLKQLVFDGVGLSFKK</sequence>
<dbReference type="Gene3D" id="2.40.10.220">
    <property type="entry name" value="predicted glycosyltransferase like domains"/>
    <property type="match status" value="1"/>
</dbReference>
<dbReference type="InterPro" id="IPR009926">
    <property type="entry name" value="T3SS_YcgR_PilZN"/>
</dbReference>
<keyword evidence="6" id="KW-0966">Cell projection</keyword>
<dbReference type="InterPro" id="IPR012349">
    <property type="entry name" value="Split_barrel_FMN-bd"/>
</dbReference>
<dbReference type="Proteomes" id="UP000215999">
    <property type="component" value="Unassembled WGS sequence"/>
</dbReference>
<feature type="domain" description="Type III secretion system flagellar brake protein YcgR PilZN" evidence="5">
    <location>
        <begin position="25"/>
        <end position="110"/>
    </location>
</feature>
<evidence type="ECO:0000259" key="4">
    <source>
        <dbReference type="Pfam" id="PF07238"/>
    </source>
</evidence>
<name>A0ABX4FUU6_9GAMM</name>
<dbReference type="InterPro" id="IPR009875">
    <property type="entry name" value="PilZ_domain"/>
</dbReference>
<proteinExistence type="predicted"/>